<keyword evidence="2" id="KW-1185">Reference proteome</keyword>
<organism evidence="1 2">
    <name type="scientific">Tautonia plasticadhaerens</name>
    <dbReference type="NCBI Taxonomy" id="2527974"/>
    <lineage>
        <taxon>Bacteria</taxon>
        <taxon>Pseudomonadati</taxon>
        <taxon>Planctomycetota</taxon>
        <taxon>Planctomycetia</taxon>
        <taxon>Isosphaerales</taxon>
        <taxon>Isosphaeraceae</taxon>
        <taxon>Tautonia</taxon>
    </lineage>
</organism>
<protein>
    <submittedName>
        <fullName evidence="1">Uncharacterized protein</fullName>
    </submittedName>
</protein>
<dbReference type="KEGG" id="tpla:ElP_27270"/>
<name>A0A518H1Y4_9BACT</name>
<dbReference type="EMBL" id="CP036426">
    <property type="protein sequence ID" value="QDV34830.1"/>
    <property type="molecule type" value="Genomic_DNA"/>
</dbReference>
<proteinExistence type="predicted"/>
<gene>
    <name evidence="1" type="ORF">ElP_27270</name>
</gene>
<dbReference type="Proteomes" id="UP000317835">
    <property type="component" value="Chromosome"/>
</dbReference>
<evidence type="ECO:0000313" key="1">
    <source>
        <dbReference type="EMBL" id="QDV34830.1"/>
    </source>
</evidence>
<dbReference type="AlphaFoldDB" id="A0A518H1Y4"/>
<evidence type="ECO:0000313" key="2">
    <source>
        <dbReference type="Proteomes" id="UP000317835"/>
    </source>
</evidence>
<reference evidence="1 2" key="1">
    <citation type="submission" date="2019-02" db="EMBL/GenBank/DDBJ databases">
        <title>Deep-cultivation of Planctomycetes and their phenomic and genomic characterization uncovers novel biology.</title>
        <authorList>
            <person name="Wiegand S."/>
            <person name="Jogler M."/>
            <person name="Boedeker C."/>
            <person name="Pinto D."/>
            <person name="Vollmers J."/>
            <person name="Rivas-Marin E."/>
            <person name="Kohn T."/>
            <person name="Peeters S.H."/>
            <person name="Heuer A."/>
            <person name="Rast P."/>
            <person name="Oberbeckmann S."/>
            <person name="Bunk B."/>
            <person name="Jeske O."/>
            <person name="Meyerdierks A."/>
            <person name="Storesund J.E."/>
            <person name="Kallscheuer N."/>
            <person name="Luecker S."/>
            <person name="Lage O.M."/>
            <person name="Pohl T."/>
            <person name="Merkel B.J."/>
            <person name="Hornburger P."/>
            <person name="Mueller R.-W."/>
            <person name="Bruemmer F."/>
            <person name="Labrenz M."/>
            <person name="Spormann A.M."/>
            <person name="Op den Camp H."/>
            <person name="Overmann J."/>
            <person name="Amann R."/>
            <person name="Jetten M.S.M."/>
            <person name="Mascher T."/>
            <person name="Medema M.H."/>
            <person name="Devos D.P."/>
            <person name="Kaster A.-K."/>
            <person name="Ovreas L."/>
            <person name="Rohde M."/>
            <person name="Galperin M.Y."/>
            <person name="Jogler C."/>
        </authorList>
    </citation>
    <scope>NUCLEOTIDE SEQUENCE [LARGE SCALE GENOMIC DNA]</scope>
    <source>
        <strain evidence="1 2">ElP</strain>
    </source>
</reference>
<dbReference type="RefSeq" id="WP_145270008.1">
    <property type="nucleotide sequence ID" value="NZ_CP036426.1"/>
</dbReference>
<accession>A0A518H1Y4</accession>
<sequence length="85" mass="9321">MNSFLLPEFLALYRPLPGKVRRRPVTPMPSSGKIRITRAFVFAEFIPSARVFSARVGCILGRWACEKAMTSPGSGSARTPSLIVP</sequence>